<protein>
    <submittedName>
        <fullName evidence="1">Uncharacterized protein</fullName>
    </submittedName>
</protein>
<dbReference type="Proteomes" id="UP000007266">
    <property type="component" value="Linkage group 5"/>
</dbReference>
<organism evidence="1 2">
    <name type="scientific">Tribolium castaneum</name>
    <name type="common">Red flour beetle</name>
    <dbReference type="NCBI Taxonomy" id="7070"/>
    <lineage>
        <taxon>Eukaryota</taxon>
        <taxon>Metazoa</taxon>
        <taxon>Ecdysozoa</taxon>
        <taxon>Arthropoda</taxon>
        <taxon>Hexapoda</taxon>
        <taxon>Insecta</taxon>
        <taxon>Pterygota</taxon>
        <taxon>Neoptera</taxon>
        <taxon>Endopterygota</taxon>
        <taxon>Coleoptera</taxon>
        <taxon>Polyphaga</taxon>
        <taxon>Cucujiformia</taxon>
        <taxon>Tenebrionidae</taxon>
        <taxon>Tenebrionidae incertae sedis</taxon>
        <taxon>Tribolium</taxon>
    </lineage>
</organism>
<reference evidence="1 2" key="1">
    <citation type="journal article" date="2008" name="Nature">
        <title>The genome of the model beetle and pest Tribolium castaneum.</title>
        <authorList>
            <consortium name="Tribolium Genome Sequencing Consortium"/>
            <person name="Richards S."/>
            <person name="Gibbs R.A."/>
            <person name="Weinstock G.M."/>
            <person name="Brown S.J."/>
            <person name="Denell R."/>
            <person name="Beeman R.W."/>
            <person name="Gibbs R."/>
            <person name="Beeman R.W."/>
            <person name="Brown S.J."/>
            <person name="Bucher G."/>
            <person name="Friedrich M."/>
            <person name="Grimmelikhuijzen C.J."/>
            <person name="Klingler M."/>
            <person name="Lorenzen M."/>
            <person name="Richards S."/>
            <person name="Roth S."/>
            <person name="Schroder R."/>
            <person name="Tautz D."/>
            <person name="Zdobnov E.M."/>
            <person name="Muzny D."/>
            <person name="Gibbs R.A."/>
            <person name="Weinstock G.M."/>
            <person name="Attaway T."/>
            <person name="Bell S."/>
            <person name="Buhay C.J."/>
            <person name="Chandrabose M.N."/>
            <person name="Chavez D."/>
            <person name="Clerk-Blankenburg K.P."/>
            <person name="Cree A."/>
            <person name="Dao M."/>
            <person name="Davis C."/>
            <person name="Chacko J."/>
            <person name="Dinh H."/>
            <person name="Dugan-Rocha S."/>
            <person name="Fowler G."/>
            <person name="Garner T.T."/>
            <person name="Garnes J."/>
            <person name="Gnirke A."/>
            <person name="Hawes A."/>
            <person name="Hernandez J."/>
            <person name="Hines S."/>
            <person name="Holder M."/>
            <person name="Hume J."/>
            <person name="Jhangiani S.N."/>
            <person name="Joshi V."/>
            <person name="Khan Z.M."/>
            <person name="Jackson L."/>
            <person name="Kovar C."/>
            <person name="Kowis A."/>
            <person name="Lee S."/>
            <person name="Lewis L.R."/>
            <person name="Margolis J."/>
            <person name="Morgan M."/>
            <person name="Nazareth L.V."/>
            <person name="Nguyen N."/>
            <person name="Okwuonu G."/>
            <person name="Parker D."/>
            <person name="Richards S."/>
            <person name="Ruiz S.J."/>
            <person name="Santibanez J."/>
            <person name="Savard J."/>
            <person name="Scherer S.E."/>
            <person name="Schneider B."/>
            <person name="Sodergren E."/>
            <person name="Tautz D."/>
            <person name="Vattahil S."/>
            <person name="Villasana D."/>
            <person name="White C.S."/>
            <person name="Wright R."/>
            <person name="Park Y."/>
            <person name="Beeman R.W."/>
            <person name="Lord J."/>
            <person name="Oppert B."/>
            <person name="Lorenzen M."/>
            <person name="Brown S."/>
            <person name="Wang L."/>
            <person name="Savard J."/>
            <person name="Tautz D."/>
            <person name="Richards S."/>
            <person name="Weinstock G."/>
            <person name="Gibbs R.A."/>
            <person name="Liu Y."/>
            <person name="Worley K."/>
            <person name="Weinstock G."/>
            <person name="Elsik C.G."/>
            <person name="Reese J.T."/>
            <person name="Elhaik E."/>
            <person name="Landan G."/>
            <person name="Graur D."/>
            <person name="Arensburger P."/>
            <person name="Atkinson P."/>
            <person name="Beeman R.W."/>
            <person name="Beidler J."/>
            <person name="Brown S.J."/>
            <person name="Demuth J.P."/>
            <person name="Drury D.W."/>
            <person name="Du Y.Z."/>
            <person name="Fujiwara H."/>
            <person name="Lorenzen M."/>
            <person name="Maselli V."/>
            <person name="Osanai M."/>
            <person name="Park Y."/>
            <person name="Robertson H.M."/>
            <person name="Tu Z."/>
            <person name="Wang J.J."/>
            <person name="Wang S."/>
            <person name="Richards S."/>
            <person name="Song H."/>
            <person name="Zhang L."/>
            <person name="Sodergren E."/>
            <person name="Werner D."/>
            <person name="Stanke M."/>
            <person name="Morgenstern B."/>
            <person name="Solovyev V."/>
            <person name="Kosarev P."/>
            <person name="Brown G."/>
            <person name="Chen H.C."/>
            <person name="Ermolaeva O."/>
            <person name="Hlavina W."/>
            <person name="Kapustin Y."/>
            <person name="Kiryutin B."/>
            <person name="Kitts P."/>
            <person name="Maglott D."/>
            <person name="Pruitt K."/>
            <person name="Sapojnikov V."/>
            <person name="Souvorov A."/>
            <person name="Mackey A.J."/>
            <person name="Waterhouse R.M."/>
            <person name="Wyder S."/>
            <person name="Zdobnov E.M."/>
            <person name="Zdobnov E.M."/>
            <person name="Wyder S."/>
            <person name="Kriventseva E.V."/>
            <person name="Kadowaki T."/>
            <person name="Bork P."/>
            <person name="Aranda M."/>
            <person name="Bao R."/>
            <person name="Beermann A."/>
            <person name="Berns N."/>
            <person name="Bolognesi R."/>
            <person name="Bonneton F."/>
            <person name="Bopp D."/>
            <person name="Brown S.J."/>
            <person name="Bucher G."/>
            <person name="Butts T."/>
            <person name="Chaumot A."/>
            <person name="Denell R.E."/>
            <person name="Ferrier D.E."/>
            <person name="Friedrich M."/>
            <person name="Gordon C.M."/>
            <person name="Jindra M."/>
            <person name="Klingler M."/>
            <person name="Lan Q."/>
            <person name="Lattorff H.M."/>
            <person name="Laudet V."/>
            <person name="von Levetsow C."/>
            <person name="Liu Z."/>
            <person name="Lutz R."/>
            <person name="Lynch J.A."/>
            <person name="da Fonseca R.N."/>
            <person name="Posnien N."/>
            <person name="Reuter R."/>
            <person name="Roth S."/>
            <person name="Savard J."/>
            <person name="Schinko J.B."/>
            <person name="Schmitt C."/>
            <person name="Schoppmeier M."/>
            <person name="Schroder R."/>
            <person name="Shippy T.D."/>
            <person name="Simonnet F."/>
            <person name="Marques-Souza H."/>
            <person name="Tautz D."/>
            <person name="Tomoyasu Y."/>
            <person name="Trauner J."/>
            <person name="Van der Zee M."/>
            <person name="Vervoort M."/>
            <person name="Wittkopp N."/>
            <person name="Wimmer E.A."/>
            <person name="Yang X."/>
            <person name="Jones A.K."/>
            <person name="Sattelle D.B."/>
            <person name="Ebert P.R."/>
            <person name="Nelson D."/>
            <person name="Scott J.G."/>
            <person name="Beeman R.W."/>
            <person name="Muthukrishnan S."/>
            <person name="Kramer K.J."/>
            <person name="Arakane Y."/>
            <person name="Beeman R.W."/>
            <person name="Zhu Q."/>
            <person name="Hogenkamp D."/>
            <person name="Dixit R."/>
            <person name="Oppert B."/>
            <person name="Jiang H."/>
            <person name="Zou Z."/>
            <person name="Marshall J."/>
            <person name="Elpidina E."/>
            <person name="Vinokurov K."/>
            <person name="Oppert C."/>
            <person name="Zou Z."/>
            <person name="Evans J."/>
            <person name="Lu Z."/>
            <person name="Zhao P."/>
            <person name="Sumathipala N."/>
            <person name="Altincicek B."/>
            <person name="Vilcinskas A."/>
            <person name="Williams M."/>
            <person name="Hultmark D."/>
            <person name="Hetru C."/>
            <person name="Jiang H."/>
            <person name="Grimmelikhuijzen C.J."/>
            <person name="Hauser F."/>
            <person name="Cazzamali G."/>
            <person name="Williamson M."/>
            <person name="Park Y."/>
            <person name="Li B."/>
            <person name="Tanaka Y."/>
            <person name="Predel R."/>
            <person name="Neupert S."/>
            <person name="Schachtner J."/>
            <person name="Verleyen P."/>
            <person name="Raible F."/>
            <person name="Bork P."/>
            <person name="Friedrich M."/>
            <person name="Walden K.K."/>
            <person name="Robertson H.M."/>
            <person name="Angeli S."/>
            <person name="Foret S."/>
            <person name="Bucher G."/>
            <person name="Schuetz S."/>
            <person name="Maleszka R."/>
            <person name="Wimmer E.A."/>
            <person name="Beeman R.W."/>
            <person name="Lorenzen M."/>
            <person name="Tomoyasu Y."/>
            <person name="Miller S.C."/>
            <person name="Grossmann D."/>
            <person name="Bucher G."/>
        </authorList>
    </citation>
    <scope>NUCLEOTIDE SEQUENCE [LARGE SCALE GENOMIC DNA]</scope>
    <source>
        <strain evidence="1 2">Georgia GA2</strain>
    </source>
</reference>
<dbReference type="AlphaFoldDB" id="D6WML1"/>
<dbReference type="PhylomeDB" id="D6WML1"/>
<dbReference type="OrthoDB" id="7675754at2759"/>
<keyword evidence="2" id="KW-1185">Reference proteome</keyword>
<name>D6WML1_TRICA</name>
<proteinExistence type="predicted"/>
<reference evidence="1 2" key="2">
    <citation type="journal article" date="2010" name="Nucleic Acids Res.">
        <title>BeetleBase in 2010: revisions to provide comprehensive genomic information for Tribolium castaneum.</title>
        <authorList>
            <person name="Kim H.S."/>
            <person name="Murphy T."/>
            <person name="Xia J."/>
            <person name="Caragea D."/>
            <person name="Park Y."/>
            <person name="Beeman R.W."/>
            <person name="Lorenzen M.D."/>
            <person name="Butcher S."/>
            <person name="Manak J.R."/>
            <person name="Brown S.J."/>
        </authorList>
    </citation>
    <scope>GENOME REANNOTATION</scope>
    <source>
        <strain evidence="1 2">Georgia GA2</strain>
    </source>
</reference>
<evidence type="ECO:0000313" key="1">
    <source>
        <dbReference type="EMBL" id="EFA03283.1"/>
    </source>
</evidence>
<dbReference type="Pfam" id="PF16037">
    <property type="entry name" value="DUF4790"/>
    <property type="match status" value="1"/>
</dbReference>
<accession>D6WML1</accession>
<dbReference type="InterPro" id="IPR032004">
    <property type="entry name" value="DUF4790"/>
</dbReference>
<dbReference type="InParanoid" id="D6WML1"/>
<sequence length="111" mass="13029">MSEPMQLKKKEVLPKLPCEFLTPNDSKDPSYTNLEVPYRVICRQRYQKAGTQQRLQFLREIRRQEISQSKALSGVRIHRVFLNPVLVPANPVEIVKLTPKQKFKLEQLLNE</sequence>
<dbReference type="EMBL" id="KQ971343">
    <property type="protein sequence ID" value="EFA03283.1"/>
    <property type="molecule type" value="Genomic_DNA"/>
</dbReference>
<evidence type="ECO:0000313" key="2">
    <source>
        <dbReference type="Proteomes" id="UP000007266"/>
    </source>
</evidence>
<dbReference type="KEGG" id="tca:103313175"/>
<dbReference type="HOGENOM" id="CLU_1919122_0_0_1"/>
<gene>
    <name evidence="1" type="primary">AUGUSTUS-3.0.2_13219</name>
    <name evidence="1" type="ORF">TcasGA2_TC013219</name>
</gene>